<feature type="compositionally biased region" description="Basic and acidic residues" evidence="6">
    <location>
        <begin position="114"/>
        <end position="124"/>
    </location>
</feature>
<protein>
    <submittedName>
        <fullName evidence="8">DgyrCDS4428</fullName>
    </submittedName>
</protein>
<gene>
    <name evidence="8" type="ORF">DGYR_LOCUS4197</name>
</gene>
<dbReference type="Pfam" id="PF06783">
    <property type="entry name" value="UPF0239"/>
    <property type="match status" value="1"/>
</dbReference>
<name>A0A7I8VGI6_9ANNE</name>
<dbReference type="AlphaFoldDB" id="A0A7I8VGI6"/>
<dbReference type="PANTHER" id="PTHR34444:SF1">
    <property type="entry name" value="CILIA- AND FLAGELLA-ASSOCIATED PROTEIN 90"/>
    <property type="match status" value="1"/>
</dbReference>
<feature type="transmembrane region" description="Helical" evidence="7">
    <location>
        <begin position="175"/>
        <end position="198"/>
    </location>
</feature>
<evidence type="ECO:0000256" key="1">
    <source>
        <dbReference type="ARBA" id="ARBA00004167"/>
    </source>
</evidence>
<dbReference type="PANTHER" id="PTHR34444">
    <property type="entry name" value="LOC361192"/>
    <property type="match status" value="1"/>
</dbReference>
<dbReference type="Proteomes" id="UP000549394">
    <property type="component" value="Unassembled WGS sequence"/>
</dbReference>
<dbReference type="Pfam" id="PF15074">
    <property type="entry name" value="CFAP90"/>
    <property type="match status" value="1"/>
</dbReference>
<comment type="similarity">
    <text evidence="2">Belongs to the UPF0239 family.</text>
</comment>
<evidence type="ECO:0000256" key="4">
    <source>
        <dbReference type="ARBA" id="ARBA00022989"/>
    </source>
</evidence>
<comment type="caution">
    <text evidence="8">The sequence shown here is derived from an EMBL/GenBank/DDBJ whole genome shotgun (WGS) entry which is preliminary data.</text>
</comment>
<reference evidence="8 9" key="1">
    <citation type="submission" date="2020-08" db="EMBL/GenBank/DDBJ databases">
        <authorList>
            <person name="Hejnol A."/>
        </authorList>
    </citation>
    <scope>NUCLEOTIDE SEQUENCE [LARGE SCALE GENOMIC DNA]</scope>
</reference>
<evidence type="ECO:0000256" key="5">
    <source>
        <dbReference type="ARBA" id="ARBA00023136"/>
    </source>
</evidence>
<feature type="region of interest" description="Disordered" evidence="6">
    <location>
        <begin position="104"/>
        <end position="124"/>
    </location>
</feature>
<accession>A0A7I8VGI6</accession>
<keyword evidence="4 7" id="KW-1133">Transmembrane helix</keyword>
<keyword evidence="9" id="KW-1185">Reference proteome</keyword>
<dbReference type="EMBL" id="CAJFCJ010000006">
    <property type="protein sequence ID" value="CAD5115456.1"/>
    <property type="molecule type" value="Genomic_DNA"/>
</dbReference>
<keyword evidence="5 7" id="KW-0472">Membrane</keyword>
<evidence type="ECO:0000313" key="8">
    <source>
        <dbReference type="EMBL" id="CAD5115456.1"/>
    </source>
</evidence>
<evidence type="ECO:0000256" key="2">
    <source>
        <dbReference type="ARBA" id="ARBA00006839"/>
    </source>
</evidence>
<dbReference type="OrthoDB" id="10057935at2759"/>
<proteinExistence type="inferred from homology"/>
<comment type="subcellular location">
    <subcellularLocation>
        <location evidence="1">Membrane</location>
        <topology evidence="1">Single-pass membrane protein</topology>
    </subcellularLocation>
</comment>
<evidence type="ECO:0000256" key="3">
    <source>
        <dbReference type="ARBA" id="ARBA00022692"/>
    </source>
</evidence>
<evidence type="ECO:0000313" key="9">
    <source>
        <dbReference type="Proteomes" id="UP000549394"/>
    </source>
</evidence>
<sequence length="240" mass="27839">MNSVAGGSQDKNEILVKTEDEEYVLKGRPCELSAFSYIPPERHLPKERTYFNLDKKERYKSSTYDRLYLKNFSFEQALHRDDREHAKSKGLRVNDEDTAKSIPALSSSVYGHRKQPDLDPPDRQHYRVKTYYRPYQDTRQLFTLSRLVGDKTNMETDPELAELIDPSEYGIFDTILHYSLLLGAVFQLFCILAVVFYAPSENDDHPNEIEEPNGVKETPKSQGSLQSAKKQKLNEKKKRK</sequence>
<evidence type="ECO:0000256" key="6">
    <source>
        <dbReference type="SAM" id="MobiDB-lite"/>
    </source>
</evidence>
<keyword evidence="3 7" id="KW-0812">Transmembrane</keyword>
<dbReference type="InterPro" id="IPR027901">
    <property type="entry name" value="CFAP90"/>
</dbReference>
<dbReference type="InterPro" id="IPR009621">
    <property type="entry name" value="UPF0239"/>
</dbReference>
<feature type="compositionally biased region" description="Basic residues" evidence="6">
    <location>
        <begin position="229"/>
        <end position="240"/>
    </location>
</feature>
<feature type="region of interest" description="Disordered" evidence="6">
    <location>
        <begin position="202"/>
        <end position="240"/>
    </location>
</feature>
<evidence type="ECO:0000256" key="7">
    <source>
        <dbReference type="SAM" id="Phobius"/>
    </source>
</evidence>
<organism evidence="8 9">
    <name type="scientific">Dimorphilus gyrociliatus</name>
    <dbReference type="NCBI Taxonomy" id="2664684"/>
    <lineage>
        <taxon>Eukaryota</taxon>
        <taxon>Metazoa</taxon>
        <taxon>Spiralia</taxon>
        <taxon>Lophotrochozoa</taxon>
        <taxon>Annelida</taxon>
        <taxon>Polychaeta</taxon>
        <taxon>Polychaeta incertae sedis</taxon>
        <taxon>Dinophilidae</taxon>
        <taxon>Dimorphilus</taxon>
    </lineage>
</organism>
<feature type="compositionally biased region" description="Basic and acidic residues" evidence="6">
    <location>
        <begin position="202"/>
        <end position="219"/>
    </location>
</feature>
<dbReference type="GO" id="GO:0016020">
    <property type="term" value="C:membrane"/>
    <property type="evidence" value="ECO:0007669"/>
    <property type="project" value="UniProtKB-SubCell"/>
</dbReference>